<evidence type="ECO:0000313" key="2">
    <source>
        <dbReference type="EMBL" id="KAK3261229.1"/>
    </source>
</evidence>
<reference evidence="2 4" key="1">
    <citation type="journal article" date="2015" name="Genome Biol. Evol.">
        <title>Comparative Genomics of a Bacterivorous Green Alga Reveals Evolutionary Causalities and Consequences of Phago-Mixotrophic Mode of Nutrition.</title>
        <authorList>
            <person name="Burns J.A."/>
            <person name="Paasch A."/>
            <person name="Narechania A."/>
            <person name="Kim E."/>
        </authorList>
    </citation>
    <scope>NUCLEOTIDE SEQUENCE [LARGE SCALE GENOMIC DNA]</scope>
    <source>
        <strain evidence="2">PLY_AMNH</strain>
    </source>
</reference>
<feature type="region of interest" description="Disordered" evidence="1">
    <location>
        <begin position="133"/>
        <end position="163"/>
    </location>
</feature>
<reference evidence="2" key="2">
    <citation type="submission" date="2023-06" db="EMBL/GenBank/DDBJ databases">
        <title>Long-read-based genome assembly of the green algal bacterivore Cymbomonas tetramitiformis.</title>
        <authorList>
            <person name="Gyaltshen Y."/>
            <person name="Rozenberg A."/>
            <person name="Paasch A."/>
            <person name="Burns J.A."/>
            <person name="Warring S."/>
            <person name="Larson R."/>
            <person name="Maurer-Alcala X."/>
            <person name="Dacks J."/>
            <person name="Kim E."/>
        </authorList>
    </citation>
    <scope>NUCLEOTIDE SEQUENCE</scope>
    <source>
        <strain evidence="2">PLY_AMNH</strain>
    </source>
</reference>
<comment type="caution">
    <text evidence="2">The sequence shown here is derived from an EMBL/GenBank/DDBJ whole genome shotgun (WGS) entry which is preliminary data.</text>
</comment>
<feature type="region of interest" description="Disordered" evidence="1">
    <location>
        <begin position="52"/>
        <end position="118"/>
    </location>
</feature>
<keyword evidence="4" id="KW-1185">Reference proteome</keyword>
<dbReference type="EMBL" id="LGRX02017059">
    <property type="protein sequence ID" value="KAK3261229.1"/>
    <property type="molecule type" value="Genomic_DNA"/>
</dbReference>
<feature type="compositionally biased region" description="Low complexity" evidence="1">
    <location>
        <begin position="282"/>
        <end position="296"/>
    </location>
</feature>
<sequence length="392" mass="42783">MVKAVKRCPRSSLLPLLRLKWTPLSWHSLETVDENEHWIFCDETRNLYTVEEGPEDDGCKGNEVFRNLDELDPPRAPHQEPAPQEVSSSPEILSDFNRTDSESSQSTQPENGDCAGPSAHLVRSSVLAQPQDALPTRCDDSQAAPVGSQPSSSLSESDQVSSSLSYEELADLINLANGLPEPKPCAGKTNAASLEKQPATNSSDDEDAARALRKKAARLKSKARLKELEEQLMIERFRASKAQDELLSLQAELSRDSQDPQRKDGAQNGCTENAPLPRDDSASASPAAEAEAEAPAYLPGLQSSEQLIATRNKEDLHFSTSIKHRNNGRVPPVKRALTQTSDSLPNRRSQVPGSGSKRTLQPRKLSTGLKPIRSRRPLPGACAANSHHWGQT</sequence>
<feature type="compositionally biased region" description="Basic and acidic residues" evidence="1">
    <location>
        <begin position="66"/>
        <end position="78"/>
    </location>
</feature>
<dbReference type="Proteomes" id="UP001190700">
    <property type="component" value="Unassembled WGS sequence"/>
</dbReference>
<gene>
    <name evidence="3" type="ORF">CYMTET_20140</name>
    <name evidence="2" type="ORF">CYMTET_29852</name>
</gene>
<feature type="compositionally biased region" description="Polar residues" evidence="1">
    <location>
        <begin position="337"/>
        <end position="359"/>
    </location>
</feature>
<evidence type="ECO:0000256" key="1">
    <source>
        <dbReference type="SAM" id="MobiDB-lite"/>
    </source>
</evidence>
<dbReference type="EMBL" id="LGRX02009663">
    <property type="protein sequence ID" value="KAK3271518.1"/>
    <property type="molecule type" value="Genomic_DNA"/>
</dbReference>
<feature type="compositionally biased region" description="Basic residues" evidence="1">
    <location>
        <begin position="211"/>
        <end position="223"/>
    </location>
</feature>
<feature type="region of interest" description="Disordered" evidence="1">
    <location>
        <begin position="177"/>
        <end position="223"/>
    </location>
</feature>
<organism evidence="2 4">
    <name type="scientific">Cymbomonas tetramitiformis</name>
    <dbReference type="NCBI Taxonomy" id="36881"/>
    <lineage>
        <taxon>Eukaryota</taxon>
        <taxon>Viridiplantae</taxon>
        <taxon>Chlorophyta</taxon>
        <taxon>Pyramimonadophyceae</taxon>
        <taxon>Pyramimonadales</taxon>
        <taxon>Pyramimonadaceae</taxon>
        <taxon>Cymbomonas</taxon>
    </lineage>
</organism>
<evidence type="ECO:0000313" key="3">
    <source>
        <dbReference type="EMBL" id="KAK3271518.1"/>
    </source>
</evidence>
<feature type="compositionally biased region" description="Low complexity" evidence="1">
    <location>
        <begin position="148"/>
        <end position="163"/>
    </location>
</feature>
<feature type="region of interest" description="Disordered" evidence="1">
    <location>
        <begin position="248"/>
        <end position="392"/>
    </location>
</feature>
<name>A0AAE0KUR5_9CHLO</name>
<dbReference type="AlphaFoldDB" id="A0AAE0KUR5"/>
<accession>A0AAE0KUR5</accession>
<evidence type="ECO:0000313" key="4">
    <source>
        <dbReference type="Proteomes" id="UP001190700"/>
    </source>
</evidence>
<feature type="compositionally biased region" description="Basic and acidic residues" evidence="1">
    <location>
        <begin position="253"/>
        <end position="265"/>
    </location>
</feature>
<protein>
    <submittedName>
        <fullName evidence="2">Uncharacterized protein</fullName>
    </submittedName>
</protein>
<proteinExistence type="predicted"/>